<dbReference type="EMBL" id="FNTL01000004">
    <property type="protein sequence ID" value="SED69050.1"/>
    <property type="molecule type" value="Genomic_DNA"/>
</dbReference>
<protein>
    <submittedName>
        <fullName evidence="1">Uncharacterized protein</fullName>
    </submittedName>
</protein>
<reference evidence="2" key="1">
    <citation type="submission" date="2016-10" db="EMBL/GenBank/DDBJ databases">
        <authorList>
            <person name="Varghese N."/>
        </authorList>
    </citation>
    <scope>NUCLEOTIDE SEQUENCE [LARGE SCALE GENOMIC DNA]</scope>
    <source>
        <strain evidence="2">DSM 44719</strain>
    </source>
</reference>
<name>A0A1H5CRJ2_RHOJO</name>
<evidence type="ECO:0000313" key="1">
    <source>
        <dbReference type="EMBL" id="SED69050.1"/>
    </source>
</evidence>
<dbReference type="AlphaFoldDB" id="A0A1H5CRJ2"/>
<dbReference type="Proteomes" id="UP000183407">
    <property type="component" value="Unassembled WGS sequence"/>
</dbReference>
<accession>A0A1H5CRJ2</accession>
<proteinExistence type="predicted"/>
<sequence length="183" mass="19806">MLNPGHALVWIYLEAQPLRPAHPQPCRRRIPAVGMATDGPDGAARLGGHLLTLVGERDFHALAPVISQIACDVTDRSPFTSVVTWMVTTIADLIADPTASVNDAVDTFVDVVPLVHDGDTLDEELPEPAEWLFTAVVRHLQNRHRTGSAPPPPAPADTALSRMQSLVEGLLWLDALLERGHSL</sequence>
<organism evidence="1 2">
    <name type="scientific">Rhodococcus jostii</name>
    <dbReference type="NCBI Taxonomy" id="132919"/>
    <lineage>
        <taxon>Bacteria</taxon>
        <taxon>Bacillati</taxon>
        <taxon>Actinomycetota</taxon>
        <taxon>Actinomycetes</taxon>
        <taxon>Mycobacteriales</taxon>
        <taxon>Nocardiaceae</taxon>
        <taxon>Rhodococcus</taxon>
    </lineage>
</organism>
<gene>
    <name evidence="1" type="ORF">SAMN04490220_5220</name>
</gene>
<evidence type="ECO:0000313" key="2">
    <source>
        <dbReference type="Proteomes" id="UP000183407"/>
    </source>
</evidence>